<feature type="signal peptide" evidence="2">
    <location>
        <begin position="1"/>
        <end position="20"/>
    </location>
</feature>
<evidence type="ECO:0000313" key="4">
    <source>
        <dbReference type="Proteomes" id="UP000464178"/>
    </source>
</evidence>
<gene>
    <name evidence="3" type="ORF">SOIL9_31560</name>
</gene>
<dbReference type="PROSITE" id="PS51257">
    <property type="entry name" value="PROKAR_LIPOPROTEIN"/>
    <property type="match status" value="1"/>
</dbReference>
<dbReference type="Proteomes" id="UP000464178">
    <property type="component" value="Chromosome"/>
</dbReference>
<dbReference type="EMBL" id="LR593886">
    <property type="protein sequence ID" value="VTR94558.1"/>
    <property type="molecule type" value="Genomic_DNA"/>
</dbReference>
<evidence type="ECO:0000256" key="2">
    <source>
        <dbReference type="SAM" id="SignalP"/>
    </source>
</evidence>
<feature type="compositionally biased region" description="Pro residues" evidence="1">
    <location>
        <begin position="35"/>
        <end position="53"/>
    </location>
</feature>
<proteinExistence type="predicted"/>
<accession>A0A6P2CZJ3</accession>
<dbReference type="KEGG" id="gms:SOIL9_31560"/>
<organism evidence="3 4">
    <name type="scientific">Gemmata massiliana</name>
    <dbReference type="NCBI Taxonomy" id="1210884"/>
    <lineage>
        <taxon>Bacteria</taxon>
        <taxon>Pseudomonadati</taxon>
        <taxon>Planctomycetota</taxon>
        <taxon>Planctomycetia</taxon>
        <taxon>Gemmatales</taxon>
        <taxon>Gemmataceae</taxon>
        <taxon>Gemmata</taxon>
    </lineage>
</organism>
<sequence length="53" mass="5446">MNRNIFVRLACLTALVAALAGCERDPITKPADLNNPPPKPAGPTGPPAKPAAK</sequence>
<keyword evidence="4" id="KW-1185">Reference proteome</keyword>
<reference evidence="3 4" key="1">
    <citation type="submission" date="2019-05" db="EMBL/GenBank/DDBJ databases">
        <authorList>
            <consortium name="Science for Life Laboratories"/>
        </authorList>
    </citation>
    <scope>NUCLEOTIDE SEQUENCE [LARGE SCALE GENOMIC DNA]</scope>
    <source>
        <strain evidence="3">Soil9</strain>
    </source>
</reference>
<feature type="chain" id="PRO_5026925381" evidence="2">
    <location>
        <begin position="21"/>
        <end position="53"/>
    </location>
</feature>
<dbReference type="RefSeq" id="WP_162669074.1">
    <property type="nucleotide sequence ID" value="NZ_LR593886.1"/>
</dbReference>
<evidence type="ECO:0000256" key="1">
    <source>
        <dbReference type="SAM" id="MobiDB-lite"/>
    </source>
</evidence>
<protein>
    <submittedName>
        <fullName evidence="3">Uncharacterized protein</fullName>
    </submittedName>
</protein>
<feature type="region of interest" description="Disordered" evidence="1">
    <location>
        <begin position="26"/>
        <end position="53"/>
    </location>
</feature>
<dbReference type="AlphaFoldDB" id="A0A6P2CZJ3"/>
<evidence type="ECO:0000313" key="3">
    <source>
        <dbReference type="EMBL" id="VTR94558.1"/>
    </source>
</evidence>
<name>A0A6P2CZJ3_9BACT</name>
<keyword evidence="2" id="KW-0732">Signal</keyword>